<dbReference type="InterPro" id="IPR036759">
    <property type="entry name" value="TPK_catalytic_sf"/>
</dbReference>
<dbReference type="CDD" id="cd07995">
    <property type="entry name" value="TPK"/>
    <property type="match status" value="1"/>
</dbReference>
<name>A0A1T2X419_9BACL</name>
<evidence type="ECO:0000259" key="6">
    <source>
        <dbReference type="SMART" id="SM00983"/>
    </source>
</evidence>
<dbReference type="SMART" id="SM00983">
    <property type="entry name" value="TPK_B1_binding"/>
    <property type="match status" value="1"/>
</dbReference>
<dbReference type="GO" id="GO:0004788">
    <property type="term" value="F:thiamine diphosphokinase activity"/>
    <property type="evidence" value="ECO:0007669"/>
    <property type="project" value="UniProtKB-UniRule"/>
</dbReference>
<dbReference type="GO" id="GO:0016301">
    <property type="term" value="F:kinase activity"/>
    <property type="evidence" value="ECO:0007669"/>
    <property type="project" value="UniProtKB-KW"/>
</dbReference>
<dbReference type="Proteomes" id="UP000190188">
    <property type="component" value="Unassembled WGS sequence"/>
</dbReference>
<dbReference type="EMBL" id="MSZX01000010">
    <property type="protein sequence ID" value="OPA74644.1"/>
    <property type="molecule type" value="Genomic_DNA"/>
</dbReference>
<dbReference type="OrthoDB" id="9804377at2"/>
<dbReference type="InterPro" id="IPR036371">
    <property type="entry name" value="TPK_B1-bd_sf"/>
</dbReference>
<keyword evidence="2" id="KW-0547">Nucleotide-binding</keyword>
<feature type="domain" description="Thiamin pyrophosphokinase thiamin-binding" evidence="6">
    <location>
        <begin position="153"/>
        <end position="211"/>
    </location>
</feature>
<protein>
    <recommendedName>
        <fullName evidence="5">Thiamine diphosphokinase</fullName>
        <ecNumber evidence="5">2.7.6.2</ecNumber>
    </recommendedName>
</protein>
<comment type="caution">
    <text evidence="7">The sequence shown here is derived from an EMBL/GenBank/DDBJ whole genome shotgun (WGS) entry which is preliminary data.</text>
</comment>
<dbReference type="InterPro" id="IPR006282">
    <property type="entry name" value="Thi_PPkinase"/>
</dbReference>
<dbReference type="GO" id="GO:0030975">
    <property type="term" value="F:thiamine binding"/>
    <property type="evidence" value="ECO:0007669"/>
    <property type="project" value="InterPro"/>
</dbReference>
<dbReference type="AlphaFoldDB" id="A0A1T2X419"/>
<dbReference type="NCBIfam" id="TIGR01378">
    <property type="entry name" value="thi_PPkinase"/>
    <property type="match status" value="1"/>
</dbReference>
<evidence type="ECO:0000256" key="1">
    <source>
        <dbReference type="ARBA" id="ARBA00022679"/>
    </source>
</evidence>
<evidence type="ECO:0000256" key="2">
    <source>
        <dbReference type="ARBA" id="ARBA00022741"/>
    </source>
</evidence>
<evidence type="ECO:0000256" key="3">
    <source>
        <dbReference type="ARBA" id="ARBA00022777"/>
    </source>
</evidence>
<dbReference type="PANTHER" id="PTHR41299">
    <property type="entry name" value="THIAMINE PYROPHOSPHOKINASE"/>
    <property type="match status" value="1"/>
</dbReference>
<keyword evidence="3 7" id="KW-0418">Kinase</keyword>
<dbReference type="InterPro" id="IPR053149">
    <property type="entry name" value="TPK"/>
</dbReference>
<evidence type="ECO:0000313" key="7">
    <source>
        <dbReference type="EMBL" id="OPA74644.1"/>
    </source>
</evidence>
<organism evidence="7 8">
    <name type="scientific">Paenibacillus selenitireducens</name>
    <dbReference type="NCBI Taxonomy" id="1324314"/>
    <lineage>
        <taxon>Bacteria</taxon>
        <taxon>Bacillati</taxon>
        <taxon>Bacillota</taxon>
        <taxon>Bacilli</taxon>
        <taxon>Bacillales</taxon>
        <taxon>Paenibacillaceae</taxon>
        <taxon>Paenibacillus</taxon>
    </lineage>
</organism>
<sequence>MQHTKTKVVIFSGGQLSEQALKYIQPEDFIIGADRGAAFLTKHGIHMDIAVGDFDSVTEEMKIDIAINCDRFIDCDPVYKNLTDTEMAFEIALEQQPVEIMMLGALGTRFDHSLSNVHLLRRTLELGIQCTLADDHNEICLMDARQSFTVMDHGFTYVSLLPLSMEVTGVTLEGFQYPLHQATLTLGKSLSVSNELVGEKGIIHIADGVLLVIQSKD</sequence>
<keyword evidence="4" id="KW-0067">ATP-binding</keyword>
<reference evidence="7 8" key="1">
    <citation type="submission" date="2017-01" db="EMBL/GenBank/DDBJ databases">
        <title>Genome analysis of Paenibacillus selenitrireducens ES3-24.</title>
        <authorList>
            <person name="Xu D."/>
            <person name="Yao R."/>
            <person name="Zheng S."/>
        </authorList>
    </citation>
    <scope>NUCLEOTIDE SEQUENCE [LARGE SCALE GENOMIC DNA]</scope>
    <source>
        <strain evidence="7 8">ES3-24</strain>
    </source>
</reference>
<evidence type="ECO:0000313" key="8">
    <source>
        <dbReference type="Proteomes" id="UP000190188"/>
    </source>
</evidence>
<dbReference type="EC" id="2.7.6.2" evidence="5"/>
<dbReference type="GO" id="GO:0009229">
    <property type="term" value="P:thiamine diphosphate biosynthetic process"/>
    <property type="evidence" value="ECO:0007669"/>
    <property type="project" value="InterPro"/>
</dbReference>
<keyword evidence="1" id="KW-0808">Transferase</keyword>
<keyword evidence="8" id="KW-1185">Reference proteome</keyword>
<dbReference type="InterPro" id="IPR007371">
    <property type="entry name" value="TPK_catalytic"/>
</dbReference>
<dbReference type="GO" id="GO:0006772">
    <property type="term" value="P:thiamine metabolic process"/>
    <property type="evidence" value="ECO:0007669"/>
    <property type="project" value="UniProtKB-UniRule"/>
</dbReference>
<proteinExistence type="predicted"/>
<dbReference type="GO" id="GO:0005524">
    <property type="term" value="F:ATP binding"/>
    <property type="evidence" value="ECO:0007669"/>
    <property type="project" value="UniProtKB-KW"/>
</dbReference>
<dbReference type="STRING" id="1324314.BVG16_23075"/>
<dbReference type="Gene3D" id="3.40.50.10240">
    <property type="entry name" value="Thiamin pyrophosphokinase, catalytic domain"/>
    <property type="match status" value="1"/>
</dbReference>
<accession>A0A1T2X419</accession>
<dbReference type="SUPFAM" id="SSF63862">
    <property type="entry name" value="Thiamin pyrophosphokinase, substrate-binding domain"/>
    <property type="match status" value="1"/>
</dbReference>
<evidence type="ECO:0000256" key="5">
    <source>
        <dbReference type="NCBIfam" id="TIGR01378"/>
    </source>
</evidence>
<evidence type="ECO:0000256" key="4">
    <source>
        <dbReference type="ARBA" id="ARBA00022840"/>
    </source>
</evidence>
<dbReference type="Pfam" id="PF04263">
    <property type="entry name" value="TPK_catalytic"/>
    <property type="match status" value="1"/>
</dbReference>
<dbReference type="PANTHER" id="PTHR41299:SF1">
    <property type="entry name" value="THIAMINE PYROPHOSPHOKINASE"/>
    <property type="match status" value="1"/>
</dbReference>
<dbReference type="Pfam" id="PF04265">
    <property type="entry name" value="TPK_B1_binding"/>
    <property type="match status" value="1"/>
</dbReference>
<gene>
    <name evidence="7" type="ORF">BVG16_23075</name>
</gene>
<dbReference type="InterPro" id="IPR007373">
    <property type="entry name" value="Thiamin_PyroPKinase_B1-bd"/>
</dbReference>
<dbReference type="SUPFAM" id="SSF63999">
    <property type="entry name" value="Thiamin pyrophosphokinase, catalytic domain"/>
    <property type="match status" value="1"/>
</dbReference>